<dbReference type="Proteomes" id="UP000006028">
    <property type="component" value="Unassembled WGS sequence"/>
</dbReference>
<accession>E2ZL92</accession>
<dbReference type="EMBL" id="AECU01000184">
    <property type="protein sequence ID" value="EFQ06037.1"/>
    <property type="molecule type" value="Genomic_DNA"/>
</dbReference>
<evidence type="ECO:0000313" key="2">
    <source>
        <dbReference type="Proteomes" id="UP000006028"/>
    </source>
</evidence>
<dbReference type="HOGENOM" id="CLU_2824742_0_0_9"/>
<gene>
    <name evidence="1" type="ORF">HMPREF9436_02448</name>
</gene>
<dbReference type="BioCyc" id="FCF748224-HMP:GTSS-449-MONOMER"/>
<sequence>MQNAAFCAVCPGNRALWGGTLCPAGRADEEVNSKAAQKFRAVCGGFCAKREKVSTGYYASDRFVLK</sequence>
<proteinExistence type="predicted"/>
<name>E2ZL92_9FIRM</name>
<organism evidence="1 2">
    <name type="scientific">Faecalibacterium cf. prausnitzii KLE1255</name>
    <dbReference type="NCBI Taxonomy" id="748224"/>
    <lineage>
        <taxon>Bacteria</taxon>
        <taxon>Bacillati</taxon>
        <taxon>Bacillota</taxon>
        <taxon>Clostridia</taxon>
        <taxon>Eubacteriales</taxon>
        <taxon>Oscillospiraceae</taxon>
        <taxon>Faecalibacterium</taxon>
    </lineage>
</organism>
<dbReference type="AlphaFoldDB" id="E2ZL92"/>
<protein>
    <submittedName>
        <fullName evidence="1">Uncharacterized protein</fullName>
    </submittedName>
</protein>
<evidence type="ECO:0000313" key="1">
    <source>
        <dbReference type="EMBL" id="EFQ06037.1"/>
    </source>
</evidence>
<dbReference type="STRING" id="748224.HMPREF9436_02448"/>
<reference evidence="1 2" key="1">
    <citation type="submission" date="2010-08" db="EMBL/GenBank/DDBJ databases">
        <authorList>
            <person name="Weinstock G."/>
            <person name="Sodergren E."/>
            <person name="Clifton S."/>
            <person name="Fulton L."/>
            <person name="Fulton B."/>
            <person name="Courtney L."/>
            <person name="Fronick C."/>
            <person name="Harrison M."/>
            <person name="Strong C."/>
            <person name="Farmer C."/>
            <person name="Delahaunty K."/>
            <person name="Markovic C."/>
            <person name="Hall O."/>
            <person name="Minx P."/>
            <person name="Tomlinson C."/>
            <person name="Mitreva M."/>
            <person name="Hou S."/>
            <person name="Chen J."/>
            <person name="Wollam A."/>
            <person name="Pepin K.H."/>
            <person name="Johnson M."/>
            <person name="Bhonagiri V."/>
            <person name="Zhang X."/>
            <person name="Suruliraj S."/>
            <person name="Warren W."/>
            <person name="Chinwalla A."/>
            <person name="Mardis E.R."/>
            <person name="Wilson R.K."/>
        </authorList>
    </citation>
    <scope>NUCLEOTIDE SEQUENCE [LARGE SCALE GENOMIC DNA]</scope>
    <source>
        <strain evidence="1 2">KLE1255</strain>
    </source>
</reference>
<comment type="caution">
    <text evidence="1">The sequence shown here is derived from an EMBL/GenBank/DDBJ whole genome shotgun (WGS) entry which is preliminary data.</text>
</comment>